<evidence type="ECO:0000313" key="3">
    <source>
        <dbReference type="EMBL" id="CAA9498364.1"/>
    </source>
</evidence>
<dbReference type="Pfam" id="PF00144">
    <property type="entry name" value="Beta-lactamase"/>
    <property type="match status" value="1"/>
</dbReference>
<dbReference type="InterPro" id="IPR012338">
    <property type="entry name" value="Beta-lactam/transpept-like"/>
</dbReference>
<dbReference type="InterPro" id="IPR050491">
    <property type="entry name" value="AmpC-like"/>
</dbReference>
<feature type="domain" description="Beta-lactamase-related" evidence="2">
    <location>
        <begin position="106"/>
        <end position="416"/>
    </location>
</feature>
<evidence type="ECO:0000259" key="2">
    <source>
        <dbReference type="Pfam" id="PF00144"/>
    </source>
</evidence>
<reference evidence="3" key="1">
    <citation type="submission" date="2020-02" db="EMBL/GenBank/DDBJ databases">
        <authorList>
            <person name="Meier V. D."/>
        </authorList>
    </citation>
    <scope>NUCLEOTIDE SEQUENCE</scope>
    <source>
        <strain evidence="3">AVDCRST_MAG96</strain>
    </source>
</reference>
<name>A0A6J4SKF4_9BACT</name>
<evidence type="ECO:0000256" key="1">
    <source>
        <dbReference type="SAM" id="Phobius"/>
    </source>
</evidence>
<dbReference type="Gene3D" id="3.40.710.10">
    <property type="entry name" value="DD-peptidase/beta-lactamase superfamily"/>
    <property type="match status" value="1"/>
</dbReference>
<dbReference type="EMBL" id="CADCVN010000704">
    <property type="protein sequence ID" value="CAA9498364.1"/>
    <property type="molecule type" value="Genomic_DNA"/>
</dbReference>
<dbReference type="AlphaFoldDB" id="A0A6J4SKF4"/>
<dbReference type="PANTHER" id="PTHR46825">
    <property type="entry name" value="D-ALANYL-D-ALANINE-CARBOXYPEPTIDASE/ENDOPEPTIDASE AMPH"/>
    <property type="match status" value="1"/>
</dbReference>
<dbReference type="SUPFAM" id="SSF56601">
    <property type="entry name" value="beta-lactamase/transpeptidase-like"/>
    <property type="match status" value="1"/>
</dbReference>
<sequence length="447" mass="49123">MTDTTHSHDLLKKLSRRNRLRNAAIAASGVLVLLLVLTACTKEQWDHLINTPPPGGPQPNSQSRVQKAVDSVRIALEKSLGNSVPSLNLYIQTPTEKIFASSVPAGITPFTENTNFRFASNTKTFTSTAILKMHQNGWLNFRAKISDNIPGTNMPYVPNTPEWDFPNKNEITIEQLLQHSAGVTDVDNDTIPELNNTYTAYTQGKNPNHQFTADELVYQLVKYNLKYSFSPGNGFHYSNTGYSILGKIIERVYTHKGTGSRRTYEDYLRDHIVGPGTPVPLNLHFPVRADDTILPDPRAEGVERTPEGKTITFGNYNMSAQVAEGNGYGTPASLNTFVRTLMKGQNVLSPETVKLMQSRVNTHSLNKYALGCFYTENLGFGHNGERCGTLSLAMYDPATDVSVVAFINLVDKTEGGESRTGTFAMCFSAIYGAAWGGRAALGYPGTP</sequence>
<keyword evidence="1" id="KW-1133">Transmembrane helix</keyword>
<gene>
    <name evidence="3" type="ORF">AVDCRST_MAG96-1840</name>
</gene>
<accession>A0A6J4SKF4</accession>
<proteinExistence type="predicted"/>
<protein>
    <recommendedName>
        <fullName evidence="2">Beta-lactamase-related domain-containing protein</fullName>
    </recommendedName>
</protein>
<dbReference type="InterPro" id="IPR001466">
    <property type="entry name" value="Beta-lactam-related"/>
</dbReference>
<organism evidence="3">
    <name type="scientific">uncultured Segetibacter sp</name>
    <dbReference type="NCBI Taxonomy" id="481133"/>
    <lineage>
        <taxon>Bacteria</taxon>
        <taxon>Pseudomonadati</taxon>
        <taxon>Bacteroidota</taxon>
        <taxon>Chitinophagia</taxon>
        <taxon>Chitinophagales</taxon>
        <taxon>Chitinophagaceae</taxon>
        <taxon>Segetibacter</taxon>
        <taxon>environmental samples</taxon>
    </lineage>
</organism>
<feature type="transmembrane region" description="Helical" evidence="1">
    <location>
        <begin position="20"/>
        <end position="39"/>
    </location>
</feature>
<keyword evidence="1" id="KW-0812">Transmembrane</keyword>
<dbReference type="PANTHER" id="PTHR46825:SF7">
    <property type="entry name" value="D-ALANYL-D-ALANINE CARBOXYPEPTIDASE"/>
    <property type="match status" value="1"/>
</dbReference>
<keyword evidence="1" id="KW-0472">Membrane</keyword>